<dbReference type="OrthoDB" id="32809at10239"/>
<keyword evidence="2" id="KW-0964">Secreted</keyword>
<dbReference type="Proteomes" id="UP000236316">
    <property type="component" value="Segment"/>
</dbReference>
<dbReference type="InterPro" id="IPR037120">
    <property type="entry name" value="Haem_peroxidase_sf_animal"/>
</dbReference>
<dbReference type="GO" id="GO:0020037">
    <property type="term" value="F:heme binding"/>
    <property type="evidence" value="ECO:0007669"/>
    <property type="project" value="InterPro"/>
</dbReference>
<keyword evidence="4" id="KW-0560">Oxidoreductase</keyword>
<sequence>MKGAIICTFLLISYVTSSCIDIENLIYRTHDGSCNNLLFNTRGKVNNPFLRLQEKSTSSDVNARLISNNIAATRESLKNGKGVNTLEFMFGQFINHDVQSTTRSPAPLFISLPEGDMLSFLPGTPSINNQSYIIVNDTIKVNGEVINGATSWLDLSSIYGNNENAGRVLRANDGTLKTSSQWACSFPPPFFSQLPCNVNDRVTFDNLPPSILQVPELGNPDINFPPRPDGSGVMNSGDFRVNGNVALALLHTLFIREHNRLVTNLKTSHPTWNADTLYEVARKINIAQYQNIVFYEYLPTIMPQITNSQLRYTGYNPLVNADTSYDFDGVAFRYGHTAFDSYQARNLYNETFVVVPDWYLQFVNPYQDPTKFVFAGTSGPEPFLIPDVLSAARTMENVWYSLIYNEGGKIDTLVVDDLRNLGAGFFPIDLFAVDIVRARIANISNYVQLRNKWYSKVPANNKIYGKVGCPQSLYSSVQDDPVACFSFITSNMELAEKLKSVYGKVKYVDAVVGALAEDIPNNYFLPPTISNIIYDEYNRKRVGDRFWFELYPDLVVSKIRNRKFKDLLVDNFDIPNNFPFKNSNAFLVPEVAYYEH</sequence>
<dbReference type="GeneID" id="35382648"/>
<evidence type="ECO:0000256" key="3">
    <source>
        <dbReference type="ARBA" id="ARBA00023180"/>
    </source>
</evidence>
<dbReference type="Gene3D" id="1.10.640.10">
    <property type="entry name" value="Haem peroxidase domain superfamily, animal type"/>
    <property type="match status" value="1"/>
</dbReference>
<dbReference type="EMBL" id="LT906555">
    <property type="protein sequence ID" value="SNW62722.1"/>
    <property type="molecule type" value="Genomic_DNA"/>
</dbReference>
<evidence type="ECO:0000313" key="4">
    <source>
        <dbReference type="EMBL" id="SNW62722.1"/>
    </source>
</evidence>
<keyword evidence="5" id="KW-1185">Reference proteome</keyword>
<comment type="subcellular location">
    <subcellularLocation>
        <location evidence="1">Secreted</location>
    </subcellularLocation>
</comment>
<dbReference type="RefSeq" id="YP_009449024.1">
    <property type="nucleotide sequence ID" value="NC_036594.1"/>
</dbReference>
<dbReference type="InterPro" id="IPR019791">
    <property type="entry name" value="Haem_peroxidase_animal"/>
</dbReference>
<evidence type="ECO:0000256" key="1">
    <source>
        <dbReference type="ARBA" id="ARBA00004613"/>
    </source>
</evidence>
<accession>A0A2I2L5A1</accession>
<dbReference type="GO" id="GO:0006979">
    <property type="term" value="P:response to oxidative stress"/>
    <property type="evidence" value="ECO:0007669"/>
    <property type="project" value="InterPro"/>
</dbReference>
<evidence type="ECO:0000256" key="2">
    <source>
        <dbReference type="ARBA" id="ARBA00022525"/>
    </source>
</evidence>
<dbReference type="PRINTS" id="PR00457">
    <property type="entry name" value="ANPEROXIDASE"/>
</dbReference>
<dbReference type="Pfam" id="PF03098">
    <property type="entry name" value="An_peroxidase"/>
    <property type="match status" value="1"/>
</dbReference>
<dbReference type="SUPFAM" id="SSF48113">
    <property type="entry name" value="Heme-dependent peroxidases"/>
    <property type="match status" value="1"/>
</dbReference>
<name>A0A2I2L5A1_9VIRU</name>
<dbReference type="GO" id="GO:0005576">
    <property type="term" value="C:extracellular region"/>
    <property type="evidence" value="ECO:0007669"/>
    <property type="project" value="UniProtKB-SubCell"/>
</dbReference>
<gene>
    <name evidence="4" type="ORF">ORPV_818</name>
</gene>
<dbReference type="InterPro" id="IPR010255">
    <property type="entry name" value="Haem_peroxidase_sf"/>
</dbReference>
<dbReference type="PROSITE" id="PS51257">
    <property type="entry name" value="PROKAR_LIPOPROTEIN"/>
    <property type="match status" value="1"/>
</dbReference>
<organism evidence="4">
    <name type="scientific">Orpheovirus IHUMI-LCC2</name>
    <dbReference type="NCBI Taxonomy" id="2023057"/>
    <lineage>
        <taxon>Viruses</taxon>
        <taxon>Varidnaviria</taxon>
        <taxon>Bamfordvirae</taxon>
        <taxon>Nucleocytoviricota</taxon>
        <taxon>Megaviricetes</taxon>
        <taxon>Pimascovirales</taxon>
        <taxon>Ocovirineae</taxon>
        <taxon>Orpheoviridae</taxon>
        <taxon>Alphaorpheovirus</taxon>
        <taxon>Alphaorpheovirus massiliense</taxon>
    </lineage>
</organism>
<dbReference type="GO" id="GO:0004601">
    <property type="term" value="F:peroxidase activity"/>
    <property type="evidence" value="ECO:0007669"/>
    <property type="project" value="UniProtKB-KW"/>
</dbReference>
<dbReference type="PANTHER" id="PTHR11475:SF4">
    <property type="entry name" value="CHORION PEROXIDASE"/>
    <property type="match status" value="1"/>
</dbReference>
<dbReference type="KEGG" id="vg:35382648"/>
<keyword evidence="3" id="KW-0325">Glycoprotein</keyword>
<dbReference type="PROSITE" id="PS50292">
    <property type="entry name" value="PEROXIDASE_3"/>
    <property type="match status" value="1"/>
</dbReference>
<keyword evidence="4" id="KW-0575">Peroxidase</keyword>
<reference evidence="4" key="1">
    <citation type="submission" date="2017-08" db="EMBL/GenBank/DDBJ databases">
        <authorList>
            <consortium name="Urmite Genomes"/>
        </authorList>
    </citation>
    <scope>NUCLEOTIDE SEQUENCE [LARGE SCALE GENOMIC DNA]</scope>
    <source>
        <strain evidence="4">IHUMI-LCC2</strain>
    </source>
</reference>
<proteinExistence type="predicted"/>
<protein>
    <submittedName>
        <fullName evidence="4">Haem peroxidase</fullName>
    </submittedName>
</protein>
<evidence type="ECO:0000313" key="5">
    <source>
        <dbReference type="Proteomes" id="UP000236316"/>
    </source>
</evidence>
<dbReference type="PANTHER" id="PTHR11475">
    <property type="entry name" value="OXIDASE/PEROXIDASE"/>
    <property type="match status" value="1"/>
</dbReference>